<dbReference type="RefSeq" id="WP_072287547.1">
    <property type="nucleotide sequence ID" value="NZ_CP015455.1"/>
</dbReference>
<dbReference type="PANTHER" id="PTHR34139">
    <property type="entry name" value="UPF0331 PROTEIN MJ0127"/>
    <property type="match status" value="1"/>
</dbReference>
<reference evidence="7 8" key="1">
    <citation type="journal article" date="2017" name="Genome Announc.">
        <title>Complete Genome Sequences of Two Acetylene-Fermenting Pelobacter acetylenicus Strains.</title>
        <authorList>
            <person name="Sutton J.M."/>
            <person name="Baesman S.M."/>
            <person name="Fierst J.L."/>
            <person name="Poret-Peterson A.T."/>
            <person name="Oremland R.S."/>
            <person name="Dunlap D.S."/>
            <person name="Akob D.M."/>
        </authorList>
    </citation>
    <scope>NUCLEOTIDE SEQUENCE [LARGE SCALE GENOMIC DNA]</scope>
    <source>
        <strain evidence="7 8">DSM 3247</strain>
    </source>
</reference>
<evidence type="ECO:0008006" key="9">
    <source>
        <dbReference type="Google" id="ProtNLM"/>
    </source>
</evidence>
<dbReference type="AlphaFoldDB" id="A0A1L3GIG3"/>
<evidence type="ECO:0000256" key="6">
    <source>
        <dbReference type="ARBA" id="ARBA00024207"/>
    </source>
</evidence>
<sequence length="112" mass="13292">MSTRGWRFRIEDILEAITRIQEYSAGLDYPNWQQDQKTVDAVIRNFEIIGEAANHVPFEVQERFRKIPWAKMRGIRNVLIHEYFGVDAEVVWRTIQDDLPGLKMLLMEIDKD</sequence>
<evidence type="ECO:0000256" key="4">
    <source>
        <dbReference type="ARBA" id="ARBA00022741"/>
    </source>
</evidence>
<name>A0A1L3GIG3_SYNAC</name>
<dbReference type="OrthoDB" id="9802833at2"/>
<dbReference type="EMBL" id="CP015518">
    <property type="protein sequence ID" value="APG25704.1"/>
    <property type="molecule type" value="Genomic_DNA"/>
</dbReference>
<dbReference type="KEGG" id="pace:A6070_06320"/>
<evidence type="ECO:0000256" key="2">
    <source>
        <dbReference type="ARBA" id="ARBA00022649"/>
    </source>
</evidence>
<keyword evidence="2" id="KW-1277">Toxin-antitoxin system</keyword>
<dbReference type="InterPro" id="IPR008201">
    <property type="entry name" value="HepT-like"/>
</dbReference>
<keyword evidence="5" id="KW-0378">Hydrolase</keyword>
<dbReference type="SUPFAM" id="SSF81593">
    <property type="entry name" value="Nucleotidyltransferase substrate binding subunit/domain"/>
    <property type="match status" value="1"/>
</dbReference>
<dbReference type="PANTHER" id="PTHR34139:SF1">
    <property type="entry name" value="RNASE MJ1380-RELATED"/>
    <property type="match status" value="1"/>
</dbReference>
<keyword evidence="1" id="KW-0597">Phosphoprotein</keyword>
<evidence type="ECO:0000313" key="7">
    <source>
        <dbReference type="EMBL" id="APG25704.1"/>
    </source>
</evidence>
<dbReference type="InterPro" id="IPR051813">
    <property type="entry name" value="HepT_RNase_toxin"/>
</dbReference>
<accession>A0A1L3GIG3</accession>
<dbReference type="GO" id="GO:0016787">
    <property type="term" value="F:hydrolase activity"/>
    <property type="evidence" value="ECO:0007669"/>
    <property type="project" value="UniProtKB-KW"/>
</dbReference>
<keyword evidence="4" id="KW-0547">Nucleotide-binding</keyword>
<gene>
    <name evidence="7" type="ORF">A7E75_12295</name>
</gene>
<organism evidence="7 8">
    <name type="scientific">Syntrophotalea acetylenica</name>
    <name type="common">Pelobacter acetylenicus</name>
    <dbReference type="NCBI Taxonomy" id="29542"/>
    <lineage>
        <taxon>Bacteria</taxon>
        <taxon>Pseudomonadati</taxon>
        <taxon>Thermodesulfobacteriota</taxon>
        <taxon>Desulfuromonadia</taxon>
        <taxon>Desulfuromonadales</taxon>
        <taxon>Syntrophotaleaceae</taxon>
        <taxon>Syntrophotalea</taxon>
    </lineage>
</organism>
<dbReference type="GO" id="GO:0004540">
    <property type="term" value="F:RNA nuclease activity"/>
    <property type="evidence" value="ECO:0007669"/>
    <property type="project" value="InterPro"/>
</dbReference>
<dbReference type="Proteomes" id="UP000182264">
    <property type="component" value="Chromosome"/>
</dbReference>
<proteinExistence type="inferred from homology"/>
<dbReference type="GO" id="GO:0110001">
    <property type="term" value="C:toxin-antitoxin complex"/>
    <property type="evidence" value="ECO:0007669"/>
    <property type="project" value="InterPro"/>
</dbReference>
<dbReference type="InterPro" id="IPR037038">
    <property type="entry name" value="HepT-like_sf"/>
</dbReference>
<evidence type="ECO:0000256" key="1">
    <source>
        <dbReference type="ARBA" id="ARBA00022553"/>
    </source>
</evidence>
<dbReference type="GO" id="GO:0000166">
    <property type="term" value="F:nucleotide binding"/>
    <property type="evidence" value="ECO:0007669"/>
    <property type="project" value="UniProtKB-KW"/>
</dbReference>
<comment type="similarity">
    <text evidence="6">Belongs to the HepT RNase toxin family.</text>
</comment>
<evidence type="ECO:0000313" key="8">
    <source>
        <dbReference type="Proteomes" id="UP000182264"/>
    </source>
</evidence>
<keyword evidence="3" id="KW-0540">Nuclease</keyword>
<protein>
    <recommendedName>
        <fullName evidence="9">DUF86 domain-containing protein</fullName>
    </recommendedName>
</protein>
<evidence type="ECO:0000256" key="3">
    <source>
        <dbReference type="ARBA" id="ARBA00022722"/>
    </source>
</evidence>
<evidence type="ECO:0000256" key="5">
    <source>
        <dbReference type="ARBA" id="ARBA00022801"/>
    </source>
</evidence>
<keyword evidence="8" id="KW-1185">Reference proteome</keyword>
<dbReference type="Gene3D" id="1.20.120.580">
    <property type="entry name" value="bsu32300-like"/>
    <property type="match status" value="1"/>
</dbReference>
<dbReference type="Pfam" id="PF01934">
    <property type="entry name" value="HepT-like"/>
    <property type="match status" value="1"/>
</dbReference>
<dbReference type="STRING" id="29542.A6070_06320"/>